<keyword evidence="3" id="KW-1185">Reference proteome</keyword>
<dbReference type="GO" id="GO:0004812">
    <property type="term" value="F:aminoacyl-tRNA ligase activity"/>
    <property type="evidence" value="ECO:0007669"/>
    <property type="project" value="UniProtKB-KW"/>
</dbReference>
<dbReference type="SUPFAM" id="SSF55681">
    <property type="entry name" value="Class II aaRS and biotin synthetases"/>
    <property type="match status" value="1"/>
</dbReference>
<dbReference type="AlphaFoldDB" id="A0A160P3F0"/>
<evidence type="ECO:0000256" key="1">
    <source>
        <dbReference type="SAM" id="MobiDB-lite"/>
    </source>
</evidence>
<name>A0A160P3F0_STRLU</name>
<dbReference type="InterPro" id="IPR045864">
    <property type="entry name" value="aa-tRNA-synth_II/BPL/LPL"/>
</dbReference>
<evidence type="ECO:0000313" key="3">
    <source>
        <dbReference type="Proteomes" id="UP000217676"/>
    </source>
</evidence>
<keyword evidence="2" id="KW-0436">Ligase</keyword>
<feature type="compositionally biased region" description="Basic and acidic residues" evidence="1">
    <location>
        <begin position="22"/>
        <end position="35"/>
    </location>
</feature>
<dbReference type="EMBL" id="AP017424">
    <property type="protein sequence ID" value="BAU85053.1"/>
    <property type="molecule type" value="Genomic_DNA"/>
</dbReference>
<proteinExistence type="predicted"/>
<evidence type="ECO:0000313" key="2">
    <source>
        <dbReference type="EMBL" id="BAU85053.1"/>
    </source>
</evidence>
<reference evidence="2 3" key="1">
    <citation type="journal article" date="2016" name="Genome Announc.">
        <title>Complete Genome Sequence of Thiostrepton-Producing Streptomyces laurentii ATCC 31255.</title>
        <authorList>
            <person name="Doi K."/>
            <person name="Fujino Y."/>
            <person name="Nagayoshi Y."/>
            <person name="Ohshima T."/>
            <person name="Ogata S."/>
        </authorList>
    </citation>
    <scope>NUCLEOTIDE SEQUENCE [LARGE SCALE GENOMIC DNA]</scope>
    <source>
        <strain evidence="2 3">ATCC 31255</strain>
    </source>
</reference>
<gene>
    <name evidence="2" type="ORF">SLA_4165</name>
</gene>
<keyword evidence="2" id="KW-0030">Aminoacyl-tRNA synthetase</keyword>
<protein>
    <submittedName>
        <fullName evidence="2">Archaeal seryl-tRNA synthetase-related sequence</fullName>
    </submittedName>
</protein>
<feature type="region of interest" description="Disordered" evidence="1">
    <location>
        <begin position="1"/>
        <end position="46"/>
    </location>
</feature>
<dbReference type="Gene3D" id="3.30.930.10">
    <property type="entry name" value="Bira Bifunctional Protein, Domain 2"/>
    <property type="match status" value="1"/>
</dbReference>
<dbReference type="Proteomes" id="UP000217676">
    <property type="component" value="Chromosome"/>
</dbReference>
<organism evidence="2 3">
    <name type="scientific">Streptomyces laurentii</name>
    <dbReference type="NCBI Taxonomy" id="39478"/>
    <lineage>
        <taxon>Bacteria</taxon>
        <taxon>Bacillati</taxon>
        <taxon>Actinomycetota</taxon>
        <taxon>Actinomycetes</taxon>
        <taxon>Kitasatosporales</taxon>
        <taxon>Streptomycetaceae</taxon>
        <taxon>Streptomyces</taxon>
    </lineage>
</organism>
<accession>A0A160P3F0</accession>
<dbReference type="KEGG" id="slau:SLA_4165"/>
<sequence>MRGPRFRGPGGANSECANPPERCTDHDRDDPEHVGATRGLPTLGPEGTRLLRLLDDTFESWGVGAGARPMTMPPLLPAADLARLDYYDNFPHQAVVAAPLDLERRTTAPFSPDSGTFPAEALQPAALGLPSASCYAVYLTHQGTSVADDTLVTICSWCFRKETHYEGMRRQLGFRMREIVAIGSQEHAETHLVDFTARVRAYAAALDLPLNREAATDPFFDKGSSKALLQRLTPVKHEFLYEDLAIASVNTHRNFFGDRCSISRESTGGPAFTSCVAFGLERWLSALTRRYGSWEAATEAVLDANARMRADASLAAGPVI</sequence>